<feature type="compositionally biased region" description="Basic and acidic residues" evidence="1">
    <location>
        <begin position="9"/>
        <end position="20"/>
    </location>
</feature>
<organism evidence="2 3">
    <name type="scientific">Strigomonas culicis</name>
    <dbReference type="NCBI Taxonomy" id="28005"/>
    <lineage>
        <taxon>Eukaryota</taxon>
        <taxon>Discoba</taxon>
        <taxon>Euglenozoa</taxon>
        <taxon>Kinetoplastea</taxon>
        <taxon>Metakinetoplastina</taxon>
        <taxon>Trypanosomatida</taxon>
        <taxon>Trypanosomatidae</taxon>
        <taxon>Strigomonadinae</taxon>
        <taxon>Strigomonas</taxon>
    </lineage>
</organism>
<evidence type="ECO:0000313" key="3">
    <source>
        <dbReference type="Proteomes" id="UP000015354"/>
    </source>
</evidence>
<keyword evidence="3" id="KW-1185">Reference proteome</keyword>
<accession>S9UIW1</accession>
<sequence>MGQSLNPLRTHEEVPDDVKEAIPPVDYTPASEAMRHTDREQCEDCGAFFGWFCSSTNCDWCGKQLCHRCCPPRHLLHHNPGCQECTRRAFRMRREQMLSDHYKQVGLNRSN</sequence>
<dbReference type="Proteomes" id="UP000015354">
    <property type="component" value="Unassembled WGS sequence"/>
</dbReference>
<proteinExistence type="predicted"/>
<evidence type="ECO:0000256" key="1">
    <source>
        <dbReference type="SAM" id="MobiDB-lite"/>
    </source>
</evidence>
<dbReference type="InterPro" id="IPR011011">
    <property type="entry name" value="Znf_FYVE_PHD"/>
</dbReference>
<dbReference type="OrthoDB" id="256733at2759"/>
<evidence type="ECO:0000313" key="2">
    <source>
        <dbReference type="EMBL" id="EPY28659.1"/>
    </source>
</evidence>
<protein>
    <submittedName>
        <fullName evidence="2">Uncharacterized protein</fullName>
    </submittedName>
</protein>
<feature type="region of interest" description="Disordered" evidence="1">
    <location>
        <begin position="1"/>
        <end position="24"/>
    </location>
</feature>
<reference evidence="2 3" key="1">
    <citation type="journal article" date="2013" name="PLoS ONE">
        <title>Predicting the Proteins of Angomonas deanei, Strigomonas culicis and Their Respective Endosymbionts Reveals New Aspects of the Trypanosomatidae Family.</title>
        <authorList>
            <person name="Motta M.C."/>
            <person name="Martins A.C."/>
            <person name="de Souza S.S."/>
            <person name="Catta-Preta C.M."/>
            <person name="Silva R."/>
            <person name="Klein C.C."/>
            <person name="de Almeida L.G."/>
            <person name="de Lima Cunha O."/>
            <person name="Ciapina L.P."/>
            <person name="Brocchi M."/>
            <person name="Colabardini A.C."/>
            <person name="de Araujo Lima B."/>
            <person name="Machado C.R."/>
            <person name="de Almeida Soares C.M."/>
            <person name="Probst C.M."/>
            <person name="de Menezes C.B."/>
            <person name="Thompson C.E."/>
            <person name="Bartholomeu D.C."/>
            <person name="Gradia D.F."/>
            <person name="Pavoni D.P."/>
            <person name="Grisard E.C."/>
            <person name="Fantinatti-Garboggini F."/>
            <person name="Marchini F.K."/>
            <person name="Rodrigues-Luiz G.F."/>
            <person name="Wagner G."/>
            <person name="Goldman G.H."/>
            <person name="Fietto J.L."/>
            <person name="Elias M.C."/>
            <person name="Goldman M.H."/>
            <person name="Sagot M.F."/>
            <person name="Pereira M."/>
            <person name="Stoco P.H."/>
            <person name="de Mendonca-Neto R.P."/>
            <person name="Teixeira S.M."/>
            <person name="Maciel T.E."/>
            <person name="de Oliveira Mendes T.A."/>
            <person name="Urmenyi T.P."/>
            <person name="de Souza W."/>
            <person name="Schenkman S."/>
            <person name="de Vasconcelos A.T."/>
        </authorList>
    </citation>
    <scope>NUCLEOTIDE SEQUENCE [LARGE SCALE GENOMIC DNA]</scope>
</reference>
<gene>
    <name evidence="2" type="ORF">STCU_04945</name>
</gene>
<name>S9UIW1_9TRYP</name>
<dbReference type="EMBL" id="ATMH01004945">
    <property type="protein sequence ID" value="EPY28659.1"/>
    <property type="molecule type" value="Genomic_DNA"/>
</dbReference>
<comment type="caution">
    <text evidence="2">The sequence shown here is derived from an EMBL/GenBank/DDBJ whole genome shotgun (WGS) entry which is preliminary data.</text>
</comment>
<dbReference type="CDD" id="cd00065">
    <property type="entry name" value="FYVE_like_SF"/>
    <property type="match status" value="1"/>
</dbReference>
<dbReference type="SUPFAM" id="SSF57903">
    <property type="entry name" value="FYVE/PHD zinc finger"/>
    <property type="match status" value="1"/>
</dbReference>
<dbReference type="AlphaFoldDB" id="S9UIW1"/>